<feature type="transmembrane region" description="Helical" evidence="6">
    <location>
        <begin position="144"/>
        <end position="171"/>
    </location>
</feature>
<feature type="transmembrane region" description="Helical" evidence="6">
    <location>
        <begin position="84"/>
        <end position="104"/>
    </location>
</feature>
<feature type="transmembrane region" description="Helical" evidence="6">
    <location>
        <begin position="52"/>
        <end position="72"/>
    </location>
</feature>
<keyword evidence="2" id="KW-0813">Transport</keyword>
<dbReference type="GO" id="GO:0022857">
    <property type="term" value="F:transmembrane transporter activity"/>
    <property type="evidence" value="ECO:0007669"/>
    <property type="project" value="InterPro"/>
</dbReference>
<dbReference type="PROSITE" id="PS50850">
    <property type="entry name" value="MFS"/>
    <property type="match status" value="1"/>
</dbReference>
<dbReference type="PROSITE" id="PS00217">
    <property type="entry name" value="SUGAR_TRANSPORT_2"/>
    <property type="match status" value="1"/>
</dbReference>
<dbReference type="SUPFAM" id="SSF103473">
    <property type="entry name" value="MFS general substrate transporter"/>
    <property type="match status" value="1"/>
</dbReference>
<dbReference type="Proteomes" id="UP000252100">
    <property type="component" value="Chromosome"/>
</dbReference>
<feature type="transmembrane region" description="Helical" evidence="6">
    <location>
        <begin position="255"/>
        <end position="275"/>
    </location>
</feature>
<feature type="transmembrane region" description="Helical" evidence="6">
    <location>
        <begin position="110"/>
        <end position="132"/>
    </location>
</feature>
<feature type="domain" description="Major facilitator superfamily (MFS) profile" evidence="7">
    <location>
        <begin position="1"/>
        <end position="203"/>
    </location>
</feature>
<dbReference type="InterPro" id="IPR005829">
    <property type="entry name" value="Sugar_transporter_CS"/>
</dbReference>
<keyword evidence="9" id="KW-1185">Reference proteome</keyword>
<reference evidence="8 9" key="1">
    <citation type="journal article" date="2018" name="J. Microbiol.">
        <title>Salicibibacter kimchii gen. nov., sp. nov., a moderately halophilic and alkalitolerant bacterium in the family Bacillaceae, isolated from kimchi.</title>
        <authorList>
            <person name="Jang J.Y."/>
            <person name="Oh Y.J."/>
            <person name="Lim S.K."/>
            <person name="Park H.K."/>
            <person name="Lee C."/>
            <person name="Kim J.Y."/>
            <person name="Lee M.A."/>
            <person name="Choi H.J."/>
        </authorList>
    </citation>
    <scope>NUCLEOTIDE SEQUENCE [LARGE SCALE GENOMIC DNA]</scope>
    <source>
        <strain evidence="8 9">NKC1-1</strain>
    </source>
</reference>
<organism evidence="8 9">
    <name type="scientific">Salicibibacter kimchii</name>
    <dbReference type="NCBI Taxonomy" id="2099786"/>
    <lineage>
        <taxon>Bacteria</taxon>
        <taxon>Bacillati</taxon>
        <taxon>Bacillota</taxon>
        <taxon>Bacilli</taxon>
        <taxon>Bacillales</taxon>
        <taxon>Bacillaceae</taxon>
        <taxon>Salicibibacter</taxon>
    </lineage>
</organism>
<feature type="transmembrane region" description="Helical" evidence="6">
    <location>
        <begin position="20"/>
        <end position="46"/>
    </location>
</feature>
<evidence type="ECO:0000313" key="8">
    <source>
        <dbReference type="EMBL" id="AXF54724.1"/>
    </source>
</evidence>
<dbReference type="Pfam" id="PF07690">
    <property type="entry name" value="MFS_1"/>
    <property type="match status" value="1"/>
</dbReference>
<proteinExistence type="predicted"/>
<evidence type="ECO:0000256" key="6">
    <source>
        <dbReference type="SAM" id="Phobius"/>
    </source>
</evidence>
<keyword evidence="5 6" id="KW-0472">Membrane</keyword>
<dbReference type="InterPro" id="IPR052528">
    <property type="entry name" value="Sugar_transport-like"/>
</dbReference>
<keyword evidence="3 6" id="KW-0812">Transmembrane</keyword>
<dbReference type="GO" id="GO:0005886">
    <property type="term" value="C:plasma membrane"/>
    <property type="evidence" value="ECO:0007669"/>
    <property type="project" value="UniProtKB-SubCell"/>
</dbReference>
<name>A0A345BUU3_9BACI</name>
<feature type="transmembrane region" description="Helical" evidence="6">
    <location>
        <begin position="287"/>
        <end position="305"/>
    </location>
</feature>
<protein>
    <submittedName>
        <fullName evidence="8">MFS transporter</fullName>
    </submittedName>
</protein>
<evidence type="ECO:0000256" key="2">
    <source>
        <dbReference type="ARBA" id="ARBA00022448"/>
    </source>
</evidence>
<gene>
    <name evidence="8" type="ORF">DT065_00940</name>
</gene>
<feature type="transmembrane region" description="Helical" evidence="6">
    <location>
        <begin position="311"/>
        <end position="336"/>
    </location>
</feature>
<dbReference type="EMBL" id="CP031092">
    <property type="protein sequence ID" value="AXF54724.1"/>
    <property type="molecule type" value="Genomic_DNA"/>
</dbReference>
<dbReference type="PANTHER" id="PTHR23526:SF2">
    <property type="entry name" value="MAJOR FACILITATOR SUPERFAMILY (MFS) PROFILE DOMAIN-CONTAINING PROTEIN"/>
    <property type="match status" value="1"/>
</dbReference>
<feature type="transmembrane region" description="Helical" evidence="6">
    <location>
        <begin position="382"/>
        <end position="400"/>
    </location>
</feature>
<dbReference type="Gene3D" id="1.20.1250.20">
    <property type="entry name" value="MFS general substrate transporter like domains"/>
    <property type="match status" value="1"/>
</dbReference>
<dbReference type="RefSeq" id="WP_114370065.1">
    <property type="nucleotide sequence ID" value="NZ_CP031092.1"/>
</dbReference>
<feature type="transmembrane region" description="Helical" evidence="6">
    <location>
        <begin position="225"/>
        <end position="249"/>
    </location>
</feature>
<dbReference type="InterPro" id="IPR011701">
    <property type="entry name" value="MFS"/>
</dbReference>
<dbReference type="PANTHER" id="PTHR23526">
    <property type="entry name" value="INTEGRAL MEMBRANE TRANSPORT PROTEIN-RELATED"/>
    <property type="match status" value="1"/>
</dbReference>
<evidence type="ECO:0000256" key="5">
    <source>
        <dbReference type="ARBA" id="ARBA00023136"/>
    </source>
</evidence>
<dbReference type="KEGG" id="rue:DT065_00940"/>
<evidence type="ECO:0000256" key="1">
    <source>
        <dbReference type="ARBA" id="ARBA00004651"/>
    </source>
</evidence>
<feature type="transmembrane region" description="Helical" evidence="6">
    <location>
        <begin position="356"/>
        <end position="376"/>
    </location>
</feature>
<evidence type="ECO:0000313" key="9">
    <source>
        <dbReference type="Proteomes" id="UP000252100"/>
    </source>
</evidence>
<sequence length="427" mass="48022">MVSAIFKRLLPENVEATKDFKLLLLIGGLYALSTALSNTFVNVYIWKQSGSITAIALYQLATVLVSPLAFFYAGRLVKRMDRTIVLRVGVVLLALFYFAVLFAGTSVEDVLFLLGLLLGLGFGVYWLAFNVLTFEITSPDTRDVFNGYLGLFTSLAGMIGPMTAGIIIAWFPGYSGYQSIFTVSLLFFAAAVVVSFKFKKRSSAGIFRISKVWQRRHEDLDWRRILYAHFFQGLREGVFTFLIVLWVYTTTQSELALGTYGLITSAVSFCCYFAVGRFLPVRMRRRSIFIGSLLLYVAIFFIVPDPTYMRLMMYGIVISAAYPLIFVPFVSMTYDIIGKAYKAASMRVEYLIVREWFVNGGRAVSIICFLIFIHVLGDKQGILFTLLVFGAGHLFLYLAIRHIPPHGGRLPDDEYSSKSLGAQERQT</sequence>
<dbReference type="OrthoDB" id="2086294at2"/>
<dbReference type="AlphaFoldDB" id="A0A345BUU3"/>
<keyword evidence="4 6" id="KW-1133">Transmembrane helix</keyword>
<dbReference type="InterPro" id="IPR020846">
    <property type="entry name" value="MFS_dom"/>
</dbReference>
<evidence type="ECO:0000256" key="3">
    <source>
        <dbReference type="ARBA" id="ARBA00022692"/>
    </source>
</evidence>
<evidence type="ECO:0000256" key="4">
    <source>
        <dbReference type="ARBA" id="ARBA00022989"/>
    </source>
</evidence>
<comment type="subcellular location">
    <subcellularLocation>
        <location evidence="1">Cell membrane</location>
        <topology evidence="1">Multi-pass membrane protein</topology>
    </subcellularLocation>
</comment>
<feature type="transmembrane region" description="Helical" evidence="6">
    <location>
        <begin position="177"/>
        <end position="198"/>
    </location>
</feature>
<evidence type="ECO:0000259" key="7">
    <source>
        <dbReference type="PROSITE" id="PS50850"/>
    </source>
</evidence>
<accession>A0A345BUU3</accession>
<dbReference type="InterPro" id="IPR036259">
    <property type="entry name" value="MFS_trans_sf"/>
</dbReference>